<evidence type="ECO:0000313" key="6">
    <source>
        <dbReference type="EMBL" id="KAF6238226.1"/>
    </source>
</evidence>
<name>A0A8H6G0F4_9LECA</name>
<reference evidence="6 7" key="1">
    <citation type="journal article" date="2020" name="Genomics">
        <title>Complete, high-quality genomes from long-read metagenomic sequencing of two wolf lichen thalli reveals enigmatic genome architecture.</title>
        <authorList>
            <person name="McKenzie S.K."/>
            <person name="Walston R.F."/>
            <person name="Allen J.L."/>
        </authorList>
    </citation>
    <scope>NUCLEOTIDE SEQUENCE [LARGE SCALE GENOMIC DNA]</scope>
    <source>
        <strain evidence="6">WasteWater2</strain>
    </source>
</reference>
<comment type="function">
    <text evidence="5">Reversible hydration of carbon dioxide.</text>
</comment>
<organism evidence="6 7">
    <name type="scientific">Letharia columbiana</name>
    <dbReference type="NCBI Taxonomy" id="112416"/>
    <lineage>
        <taxon>Eukaryota</taxon>
        <taxon>Fungi</taxon>
        <taxon>Dikarya</taxon>
        <taxon>Ascomycota</taxon>
        <taxon>Pezizomycotina</taxon>
        <taxon>Lecanoromycetes</taxon>
        <taxon>OSLEUM clade</taxon>
        <taxon>Lecanoromycetidae</taxon>
        <taxon>Lecanorales</taxon>
        <taxon>Lecanorineae</taxon>
        <taxon>Parmeliaceae</taxon>
        <taxon>Letharia</taxon>
    </lineage>
</organism>
<gene>
    <name evidence="6" type="ORF">HO173_003506</name>
</gene>
<evidence type="ECO:0000256" key="5">
    <source>
        <dbReference type="RuleBase" id="RU003956"/>
    </source>
</evidence>
<evidence type="ECO:0000313" key="7">
    <source>
        <dbReference type="Proteomes" id="UP000578531"/>
    </source>
</evidence>
<keyword evidence="3 4" id="KW-0862">Zinc</keyword>
<dbReference type="PANTHER" id="PTHR43175:SF3">
    <property type="entry name" value="CARBON DISULFIDE HYDROLASE"/>
    <property type="match status" value="1"/>
</dbReference>
<dbReference type="GO" id="GO:0008270">
    <property type="term" value="F:zinc ion binding"/>
    <property type="evidence" value="ECO:0007669"/>
    <property type="project" value="UniProtKB-UniRule"/>
</dbReference>
<dbReference type="GeneID" id="59285172"/>
<dbReference type="PANTHER" id="PTHR43175">
    <property type="entry name" value="CARBONIC ANHYDRASE"/>
    <property type="match status" value="1"/>
</dbReference>
<evidence type="ECO:0000256" key="2">
    <source>
        <dbReference type="ARBA" id="ARBA00022723"/>
    </source>
</evidence>
<dbReference type="AlphaFoldDB" id="A0A8H6G0F4"/>
<comment type="cofactor">
    <cofactor evidence="4">
        <name>Zn(2+)</name>
        <dbReference type="ChEBI" id="CHEBI:29105"/>
    </cofactor>
    <text evidence="4">Binds 1 zinc ion per subunit.</text>
</comment>
<feature type="binding site" evidence="4">
    <location>
        <position position="47"/>
    </location>
    <ligand>
        <name>Zn(2+)</name>
        <dbReference type="ChEBI" id="CHEBI:29105"/>
    </ligand>
</feature>
<protein>
    <recommendedName>
        <fullName evidence="5">Carbonic anhydrase</fullName>
        <ecNumber evidence="5">4.2.1.1</ecNumber>
    </recommendedName>
    <alternativeName>
        <fullName evidence="5">Carbonate dehydratase</fullName>
    </alternativeName>
</protein>
<comment type="caution">
    <text evidence="6">The sequence shown here is derived from an EMBL/GenBank/DDBJ whole genome shotgun (WGS) entry which is preliminary data.</text>
</comment>
<dbReference type="SMART" id="SM00947">
    <property type="entry name" value="Pro_CA"/>
    <property type="match status" value="1"/>
</dbReference>
<dbReference type="Proteomes" id="UP000578531">
    <property type="component" value="Unassembled WGS sequence"/>
</dbReference>
<proteinExistence type="inferred from homology"/>
<evidence type="ECO:0000256" key="1">
    <source>
        <dbReference type="ARBA" id="ARBA00006217"/>
    </source>
</evidence>
<dbReference type="SUPFAM" id="SSF53056">
    <property type="entry name" value="beta-carbonic anhydrase, cab"/>
    <property type="match status" value="1"/>
</dbReference>
<dbReference type="OrthoDB" id="10248475at2759"/>
<dbReference type="InterPro" id="IPR001765">
    <property type="entry name" value="Carbonic_anhydrase"/>
</dbReference>
<feature type="binding site" evidence="4">
    <location>
        <position position="102"/>
    </location>
    <ligand>
        <name>Zn(2+)</name>
        <dbReference type="ChEBI" id="CHEBI:29105"/>
    </ligand>
</feature>
<comment type="catalytic activity">
    <reaction evidence="5">
        <text>hydrogencarbonate + H(+) = CO2 + H2O</text>
        <dbReference type="Rhea" id="RHEA:10748"/>
        <dbReference type="ChEBI" id="CHEBI:15377"/>
        <dbReference type="ChEBI" id="CHEBI:15378"/>
        <dbReference type="ChEBI" id="CHEBI:16526"/>
        <dbReference type="ChEBI" id="CHEBI:17544"/>
        <dbReference type="EC" id="4.2.1.1"/>
    </reaction>
</comment>
<dbReference type="Gene3D" id="3.40.1050.10">
    <property type="entry name" value="Carbonic anhydrase"/>
    <property type="match status" value="1"/>
</dbReference>
<comment type="similarity">
    <text evidence="1 5">Belongs to the beta-class carbonic anhydrase family.</text>
</comment>
<dbReference type="Pfam" id="PF00484">
    <property type="entry name" value="Pro_CA"/>
    <property type="match status" value="1"/>
</dbReference>
<evidence type="ECO:0000256" key="3">
    <source>
        <dbReference type="ARBA" id="ARBA00022833"/>
    </source>
</evidence>
<accession>A0A8H6G0F4</accession>
<sequence>MANTDSKIQGLLETNRKFAEAWKMPATMEQMRAMAIQSGGGLIILTCLDPRCVPEQFFGPDSRAAVIRNAGGRASKDVITSITVLRSLANAAAVLVIHHTDCGMVHLTDDEIRKDAKARTPDAADEVDATESYGCIDAADFEETIKVDVEALRSSKVLAGVEIRGLALDTETGLVRELEV</sequence>
<keyword evidence="2 4" id="KW-0479">Metal-binding</keyword>
<keyword evidence="7" id="KW-1185">Reference proteome</keyword>
<dbReference type="EMBL" id="JACCJC010000010">
    <property type="protein sequence ID" value="KAF6238226.1"/>
    <property type="molecule type" value="Genomic_DNA"/>
</dbReference>
<feature type="binding site" evidence="4">
    <location>
        <position position="49"/>
    </location>
    <ligand>
        <name>Zn(2+)</name>
        <dbReference type="ChEBI" id="CHEBI:29105"/>
    </ligand>
</feature>
<feature type="binding site" evidence="4">
    <location>
        <position position="99"/>
    </location>
    <ligand>
        <name>Zn(2+)</name>
        <dbReference type="ChEBI" id="CHEBI:29105"/>
    </ligand>
</feature>
<dbReference type="RefSeq" id="XP_037167533.1">
    <property type="nucleotide sequence ID" value="XM_037305431.1"/>
</dbReference>
<dbReference type="GO" id="GO:0004089">
    <property type="term" value="F:carbonate dehydratase activity"/>
    <property type="evidence" value="ECO:0007669"/>
    <property type="project" value="UniProtKB-UniRule"/>
</dbReference>
<keyword evidence="5" id="KW-0456">Lyase</keyword>
<dbReference type="EC" id="4.2.1.1" evidence="5"/>
<evidence type="ECO:0000256" key="4">
    <source>
        <dbReference type="PIRSR" id="PIRSR601765-1"/>
    </source>
</evidence>
<dbReference type="InterPro" id="IPR036874">
    <property type="entry name" value="Carbonic_anhydrase_sf"/>
</dbReference>